<keyword evidence="6" id="KW-1185">Reference proteome</keyword>
<dbReference type="InterPro" id="IPR036107">
    <property type="entry name" value="CsrA_sf"/>
</dbReference>
<comment type="function">
    <text evidence="4">A translational regulator that binds mRNA to regulate translation initiation and/or mRNA stability. Usually binds in the 5'-UTR at or near the Shine-Dalgarno sequence preventing ribosome-binding, thus repressing translation. Its main target seems to be the major flagellin gene, while its function is anatagonized by FliW.</text>
</comment>
<evidence type="ECO:0000256" key="2">
    <source>
        <dbReference type="ARBA" id="ARBA00022845"/>
    </source>
</evidence>
<dbReference type="GO" id="GO:0005829">
    <property type="term" value="C:cytosol"/>
    <property type="evidence" value="ECO:0007669"/>
    <property type="project" value="TreeGrafter"/>
</dbReference>
<proteinExistence type="inferred from homology"/>
<organism evidence="5 6">
    <name type="scientific">Caballeronia ptereochthonis</name>
    <dbReference type="NCBI Taxonomy" id="1777144"/>
    <lineage>
        <taxon>Bacteria</taxon>
        <taxon>Pseudomonadati</taxon>
        <taxon>Pseudomonadota</taxon>
        <taxon>Betaproteobacteria</taxon>
        <taxon>Burkholderiales</taxon>
        <taxon>Burkholderiaceae</taxon>
        <taxon>Caballeronia</taxon>
    </lineage>
</organism>
<sequence length="89" mass="9972">MKPPSGMPYGMLVLTRHPQETLHIGDEITVTVLGVHGSQVRLGIQAPSHIGVHREEIYRRIQAEKRVAADTSSPDPLIIVRRAHARHRE</sequence>
<dbReference type="NCBIfam" id="NF002469">
    <property type="entry name" value="PRK01712.1"/>
    <property type="match status" value="1"/>
</dbReference>
<dbReference type="Proteomes" id="UP000054978">
    <property type="component" value="Unassembled WGS sequence"/>
</dbReference>
<evidence type="ECO:0000256" key="3">
    <source>
        <dbReference type="ARBA" id="ARBA00022884"/>
    </source>
</evidence>
<dbReference type="STRING" id="1777144.AWB83_00088"/>
<evidence type="ECO:0000313" key="5">
    <source>
        <dbReference type="EMBL" id="SAK39497.1"/>
    </source>
</evidence>
<dbReference type="PANTHER" id="PTHR34984:SF1">
    <property type="entry name" value="CARBON STORAGE REGULATOR"/>
    <property type="match status" value="1"/>
</dbReference>
<keyword evidence="1 4" id="KW-0963">Cytoplasm</keyword>
<dbReference type="GO" id="GO:1902208">
    <property type="term" value="P:regulation of bacterial-type flagellum assembly"/>
    <property type="evidence" value="ECO:0007669"/>
    <property type="project" value="UniProtKB-UniRule"/>
</dbReference>
<dbReference type="EMBL" id="FCOB02000001">
    <property type="protein sequence ID" value="SAK39497.1"/>
    <property type="molecule type" value="Genomic_DNA"/>
</dbReference>
<dbReference type="Gene3D" id="2.60.40.4380">
    <property type="entry name" value="Translational regulator CsrA"/>
    <property type="match status" value="1"/>
</dbReference>
<dbReference type="GO" id="GO:0006109">
    <property type="term" value="P:regulation of carbohydrate metabolic process"/>
    <property type="evidence" value="ECO:0007669"/>
    <property type="project" value="InterPro"/>
</dbReference>
<keyword evidence="4" id="KW-0678">Repressor</keyword>
<protein>
    <recommendedName>
        <fullName evidence="4">Translational regulator CsrA</fullName>
    </recommendedName>
</protein>
<accession>A0A157Z3B6</accession>
<dbReference type="GO" id="GO:0044781">
    <property type="term" value="P:bacterial-type flagellum organization"/>
    <property type="evidence" value="ECO:0007669"/>
    <property type="project" value="UniProtKB-KW"/>
</dbReference>
<dbReference type="GO" id="GO:0048027">
    <property type="term" value="F:mRNA 5'-UTR binding"/>
    <property type="evidence" value="ECO:0007669"/>
    <property type="project" value="UniProtKB-UniRule"/>
</dbReference>
<comment type="caution">
    <text evidence="5">The sequence shown here is derived from an EMBL/GenBank/DDBJ whole genome shotgun (WGS) entry which is preliminary data.</text>
</comment>
<keyword evidence="3 4" id="KW-0694">RNA-binding</keyword>
<evidence type="ECO:0000313" key="6">
    <source>
        <dbReference type="Proteomes" id="UP000054978"/>
    </source>
</evidence>
<evidence type="ECO:0000256" key="4">
    <source>
        <dbReference type="HAMAP-Rule" id="MF_00167"/>
    </source>
</evidence>
<dbReference type="GO" id="GO:0006402">
    <property type="term" value="P:mRNA catabolic process"/>
    <property type="evidence" value="ECO:0007669"/>
    <property type="project" value="InterPro"/>
</dbReference>
<reference evidence="5" key="1">
    <citation type="submission" date="2016-01" db="EMBL/GenBank/DDBJ databases">
        <authorList>
            <person name="Peeters C."/>
        </authorList>
    </citation>
    <scope>NUCLEOTIDE SEQUENCE [LARGE SCALE GENOMIC DNA]</scope>
    <source>
        <strain evidence="5">LMG 29326</strain>
    </source>
</reference>
<dbReference type="PANTHER" id="PTHR34984">
    <property type="entry name" value="CARBON STORAGE REGULATOR"/>
    <property type="match status" value="1"/>
</dbReference>
<dbReference type="SUPFAM" id="SSF117130">
    <property type="entry name" value="CsrA-like"/>
    <property type="match status" value="1"/>
</dbReference>
<dbReference type="GO" id="GO:0045947">
    <property type="term" value="P:negative regulation of translational initiation"/>
    <property type="evidence" value="ECO:0007669"/>
    <property type="project" value="UniProtKB-UniRule"/>
</dbReference>
<keyword evidence="4" id="KW-1005">Bacterial flagellum biogenesis</keyword>
<evidence type="ECO:0000256" key="1">
    <source>
        <dbReference type="ARBA" id="ARBA00022490"/>
    </source>
</evidence>
<comment type="similarity">
    <text evidence="4">Belongs to the CsrA/RsmA family.</text>
</comment>
<dbReference type="InterPro" id="IPR003751">
    <property type="entry name" value="CsrA"/>
</dbReference>
<gene>
    <name evidence="4 5" type="primary">csrA</name>
    <name evidence="5" type="ORF">AWB83_00088</name>
</gene>
<name>A0A157Z3B6_9BURK</name>
<dbReference type="NCBIfam" id="TIGR00202">
    <property type="entry name" value="csrA"/>
    <property type="match status" value="1"/>
</dbReference>
<keyword evidence="2 4" id="KW-0810">Translation regulation</keyword>
<dbReference type="Pfam" id="PF02599">
    <property type="entry name" value="CsrA"/>
    <property type="match status" value="1"/>
</dbReference>
<dbReference type="AlphaFoldDB" id="A0A157Z3B6"/>
<comment type="subunit">
    <text evidence="4">Homodimer; the beta-strands of each monomer intercalate to form a hydrophobic core, while the alpha-helices form wings that extend away from the core.</text>
</comment>
<dbReference type="HAMAP" id="MF_00167">
    <property type="entry name" value="CsrA"/>
    <property type="match status" value="1"/>
</dbReference>
<comment type="subcellular location">
    <subcellularLocation>
        <location evidence="4">Cytoplasm</location>
    </subcellularLocation>
</comment>